<dbReference type="GO" id="GO:0008233">
    <property type="term" value="F:peptidase activity"/>
    <property type="evidence" value="ECO:0007669"/>
    <property type="project" value="UniProtKB-KW"/>
</dbReference>
<accession>A0A1W1XMY5</accession>
<keyword evidence="1 5" id="KW-0645">Protease</keyword>
<dbReference type="GO" id="GO:0006508">
    <property type="term" value="P:proteolysis"/>
    <property type="evidence" value="ECO:0007669"/>
    <property type="project" value="UniProtKB-KW"/>
</dbReference>
<protein>
    <submittedName>
        <fullName evidence="5">Putative protease</fullName>
    </submittedName>
</protein>
<dbReference type="RefSeq" id="WP_084057982.1">
    <property type="nucleotide sequence ID" value="NZ_FWXF01000012.1"/>
</dbReference>
<dbReference type="Pfam" id="PF01136">
    <property type="entry name" value="Peptidase_U32"/>
    <property type="match status" value="1"/>
</dbReference>
<evidence type="ECO:0000256" key="3">
    <source>
        <dbReference type="ARBA" id="ARBA00038374"/>
    </source>
</evidence>
<dbReference type="PANTHER" id="PTHR30217:SF6">
    <property type="entry name" value="TRNA HYDROXYLATION PROTEIN P"/>
    <property type="match status" value="1"/>
</dbReference>
<sequence>MTQPVKKPELLAPGGTLEKVRIAFRYGADAVYVGGTRFSLRAQAGNLTDEELAQAVQLAHCWGKKLYLAVNVFAHPEEWAELEEAVAYAAGIGVDGLIVSDPGVIDLARRTVPHVALHLSTQANTTNAASARFWARHGLRRINLARELSWEEMLAIRKAVDVELEVFVHGALCMSYSGRCLLSAFLTRRSANRGLCTQPCRWRYHLVEEKRPGEYLPVEEDGRGTYIFNSRDLCLLPKLPEILGLGVDACKIEGRMKGAHYVASVVRAYRLAIDRYFQDPQGFHLDPAWMEDLDRVSHRPYTCGLMFSDHTGADAAVAHHVDYRRTHTLAGIVRRHPASHREHPEYGRRDPLPVVLEARSPLVPGARLEFLFPDGSNRPFHIAEMLDVAGRPLERAHPNQRVLLQVPFEPFPDQVVRMTSEPIRPAK</sequence>
<dbReference type="Pfam" id="PF16325">
    <property type="entry name" value="Peptidase_U32_C"/>
    <property type="match status" value="1"/>
</dbReference>
<dbReference type="STRING" id="1121390.SAMN02746041_02255"/>
<dbReference type="PROSITE" id="PS01276">
    <property type="entry name" value="PEPTIDASE_U32"/>
    <property type="match status" value="1"/>
</dbReference>
<organism evidence="5 6">
    <name type="scientific">Desulfacinum hydrothermale DSM 13146</name>
    <dbReference type="NCBI Taxonomy" id="1121390"/>
    <lineage>
        <taxon>Bacteria</taxon>
        <taxon>Pseudomonadati</taxon>
        <taxon>Thermodesulfobacteriota</taxon>
        <taxon>Syntrophobacteria</taxon>
        <taxon>Syntrophobacterales</taxon>
        <taxon>Syntrophobacteraceae</taxon>
        <taxon>Desulfacinum</taxon>
    </lineage>
</organism>
<evidence type="ECO:0000259" key="4">
    <source>
        <dbReference type="Pfam" id="PF16325"/>
    </source>
</evidence>
<keyword evidence="2" id="KW-0378">Hydrolase</keyword>
<keyword evidence="6" id="KW-1185">Reference proteome</keyword>
<evidence type="ECO:0000313" key="5">
    <source>
        <dbReference type="EMBL" id="SMC25224.1"/>
    </source>
</evidence>
<evidence type="ECO:0000256" key="2">
    <source>
        <dbReference type="ARBA" id="ARBA00022801"/>
    </source>
</evidence>
<name>A0A1W1XMY5_9BACT</name>
<dbReference type="InterPro" id="IPR051454">
    <property type="entry name" value="RNA/ubiquinone_mod_enzymes"/>
</dbReference>
<evidence type="ECO:0000256" key="1">
    <source>
        <dbReference type="ARBA" id="ARBA00022670"/>
    </source>
</evidence>
<feature type="domain" description="Peptidase family U32 C-terminal" evidence="4">
    <location>
        <begin position="354"/>
        <end position="411"/>
    </location>
</feature>
<gene>
    <name evidence="5" type="ORF">SAMN02746041_02255</name>
</gene>
<dbReference type="OrthoDB" id="9807498at2"/>
<proteinExistence type="inferred from homology"/>
<reference evidence="5 6" key="1">
    <citation type="submission" date="2017-04" db="EMBL/GenBank/DDBJ databases">
        <authorList>
            <person name="Afonso C.L."/>
            <person name="Miller P.J."/>
            <person name="Scott M.A."/>
            <person name="Spackman E."/>
            <person name="Goraichik I."/>
            <person name="Dimitrov K.M."/>
            <person name="Suarez D.L."/>
            <person name="Swayne D.E."/>
        </authorList>
    </citation>
    <scope>NUCLEOTIDE SEQUENCE [LARGE SCALE GENOMIC DNA]</scope>
    <source>
        <strain evidence="5 6">DSM 13146</strain>
    </source>
</reference>
<evidence type="ECO:0000313" key="6">
    <source>
        <dbReference type="Proteomes" id="UP000192783"/>
    </source>
</evidence>
<dbReference type="AlphaFoldDB" id="A0A1W1XMY5"/>
<dbReference type="InterPro" id="IPR032525">
    <property type="entry name" value="Peptidase_U32_C"/>
</dbReference>
<comment type="similarity">
    <text evidence="3">Belongs to the peptidase U32 family.</text>
</comment>
<dbReference type="Gene3D" id="2.40.30.10">
    <property type="entry name" value="Translation factors"/>
    <property type="match status" value="1"/>
</dbReference>
<dbReference type="PANTHER" id="PTHR30217">
    <property type="entry name" value="PEPTIDASE U32 FAMILY"/>
    <property type="match status" value="1"/>
</dbReference>
<dbReference type="InterPro" id="IPR001539">
    <property type="entry name" value="Peptidase_U32"/>
</dbReference>
<dbReference type="Proteomes" id="UP000192783">
    <property type="component" value="Unassembled WGS sequence"/>
</dbReference>
<dbReference type="EMBL" id="FWXF01000012">
    <property type="protein sequence ID" value="SMC25224.1"/>
    <property type="molecule type" value="Genomic_DNA"/>
</dbReference>